<evidence type="ECO:0000259" key="4">
    <source>
        <dbReference type="Pfam" id="PF15915"/>
    </source>
</evidence>
<evidence type="ECO:0000256" key="1">
    <source>
        <dbReference type="ARBA" id="ARBA00023015"/>
    </source>
</evidence>
<keyword evidence="1" id="KW-0805">Transcription regulation</keyword>
<evidence type="ECO:0000256" key="2">
    <source>
        <dbReference type="ARBA" id="ARBA00023163"/>
    </source>
</evidence>
<feature type="domain" description="HTH bat-type" evidence="3">
    <location>
        <begin position="171"/>
        <end position="217"/>
    </location>
</feature>
<gene>
    <name evidence="5" type="ORF">EA473_05870</name>
</gene>
<organism evidence="5 6">
    <name type="scientific">Natrarchaeobius chitinivorans</name>
    <dbReference type="NCBI Taxonomy" id="1679083"/>
    <lineage>
        <taxon>Archaea</taxon>
        <taxon>Methanobacteriati</taxon>
        <taxon>Methanobacteriota</taxon>
        <taxon>Stenosarchaea group</taxon>
        <taxon>Halobacteria</taxon>
        <taxon>Halobacteriales</taxon>
        <taxon>Natrialbaceae</taxon>
        <taxon>Natrarchaeobius</taxon>
    </lineage>
</organism>
<dbReference type="EMBL" id="REGA01000003">
    <property type="protein sequence ID" value="RQG96634.1"/>
    <property type="molecule type" value="Genomic_DNA"/>
</dbReference>
<dbReference type="InterPro" id="IPR031803">
    <property type="entry name" value="BAT_GAF/HTH-assoc"/>
</dbReference>
<evidence type="ECO:0000313" key="5">
    <source>
        <dbReference type="EMBL" id="RQG96634.1"/>
    </source>
</evidence>
<evidence type="ECO:0000259" key="3">
    <source>
        <dbReference type="Pfam" id="PF04967"/>
    </source>
</evidence>
<feature type="domain" description="Bacterioopsin transcriptional activator GAF and HTH associated" evidence="4">
    <location>
        <begin position="24"/>
        <end position="150"/>
    </location>
</feature>
<keyword evidence="6" id="KW-1185">Reference proteome</keyword>
<evidence type="ECO:0000313" key="6">
    <source>
        <dbReference type="Proteomes" id="UP000282323"/>
    </source>
</evidence>
<protein>
    <submittedName>
        <fullName evidence="5">Bacterio-opsin activator</fullName>
    </submittedName>
</protein>
<dbReference type="Proteomes" id="UP000282323">
    <property type="component" value="Unassembled WGS sequence"/>
</dbReference>
<name>A0A3N6M7K7_NATCH</name>
<dbReference type="AlphaFoldDB" id="A0A3N6M7K7"/>
<comment type="caution">
    <text evidence="5">The sequence shown here is derived from an EMBL/GenBank/DDBJ whole genome shotgun (WGS) entry which is preliminary data.</text>
</comment>
<keyword evidence="2" id="KW-0804">Transcription</keyword>
<accession>A0A3N6M7K7</accession>
<dbReference type="Pfam" id="PF15915">
    <property type="entry name" value="BAT"/>
    <property type="match status" value="1"/>
</dbReference>
<dbReference type="InterPro" id="IPR007050">
    <property type="entry name" value="HTH_bacterioopsin"/>
</dbReference>
<proteinExistence type="predicted"/>
<reference evidence="5 6" key="1">
    <citation type="submission" date="2018-10" db="EMBL/GenBank/DDBJ databases">
        <title>Natrarchaeobius chitinivorans gen. nov., sp. nov., and Natrarchaeobius haloalkaliphilus sp. nov., alkaliphilic, chitin-utilizing haloarchaea from hypersaline alkaline lakes.</title>
        <authorList>
            <person name="Sorokin D.Y."/>
            <person name="Elcheninov A.G."/>
            <person name="Kostrikina N.A."/>
            <person name="Bale N.J."/>
            <person name="Sinninghe Damste J.S."/>
            <person name="Khijniak T.V."/>
            <person name="Kublanov I.V."/>
            <person name="Toshchakov S.V."/>
        </authorList>
    </citation>
    <scope>NUCLEOTIDE SEQUENCE [LARGE SCALE GENOMIC DNA]</scope>
    <source>
        <strain evidence="5 6">AArcht4T</strain>
    </source>
</reference>
<dbReference type="OrthoDB" id="156233at2157"/>
<dbReference type="Pfam" id="PF04967">
    <property type="entry name" value="HTH_10"/>
    <property type="match status" value="1"/>
</dbReference>
<sequence>MAVIAEITVPADTFILGQIFHTIPDAVIEFEPVVPFRSKHKPNWPLVWISHIEPAEVRTTLLEEEDIDAVDAITSTEEKTLFEIQWNDDDIDGIIQPLIEYEGRVLKATGTANEWEFHLLFDSHMALSEFNMEATNREIPVTLQKVHNSGVPNENTSSTVDKTTLQPNYRDTLLLAYRNGYYDTPRTVQLSELAQKEDISDSALSKRIRRATATLIEHTLLADSELGDTTLR</sequence>
<dbReference type="RefSeq" id="WP_124194708.1">
    <property type="nucleotide sequence ID" value="NZ_REGA01000003.1"/>
</dbReference>